<gene>
    <name evidence="1" type="ORF">NCTC9419_05003</name>
</gene>
<proteinExistence type="predicted"/>
<name>A0A447QTL5_SERRU</name>
<evidence type="ECO:0000313" key="2">
    <source>
        <dbReference type="Proteomes" id="UP000271603"/>
    </source>
</evidence>
<dbReference type="AlphaFoldDB" id="A0A447QTL5"/>
<dbReference type="EMBL" id="LR134155">
    <property type="protein sequence ID" value="VEA73374.1"/>
    <property type="molecule type" value="Genomic_DNA"/>
</dbReference>
<evidence type="ECO:0000313" key="1">
    <source>
        <dbReference type="EMBL" id="VEA73374.1"/>
    </source>
</evidence>
<reference evidence="1 2" key="1">
    <citation type="submission" date="2018-12" db="EMBL/GenBank/DDBJ databases">
        <authorList>
            <consortium name="Pathogen Informatics"/>
        </authorList>
    </citation>
    <scope>NUCLEOTIDE SEQUENCE [LARGE SCALE GENOMIC DNA]</scope>
    <source>
        <strain evidence="1 2">NCTC9419</strain>
    </source>
</reference>
<accession>A0A447QTL5</accession>
<protein>
    <submittedName>
        <fullName evidence="1">Uncharacterized protein</fullName>
    </submittedName>
</protein>
<sequence length="105" mass="12079">MKALQIPVTLYIHANIDQYAQNKISVFTVEMSKFPEYVLLETRQIHIDVNQPEPIDIIGKQVEALQLEKARLTDATCKRISEIDDQVQQLLCIEHCPVDADELPY</sequence>
<organism evidence="1 2">
    <name type="scientific">Serratia rubidaea</name>
    <name type="common">Serratia marinorubra</name>
    <dbReference type="NCBI Taxonomy" id="61652"/>
    <lineage>
        <taxon>Bacteria</taxon>
        <taxon>Pseudomonadati</taxon>
        <taxon>Pseudomonadota</taxon>
        <taxon>Gammaproteobacteria</taxon>
        <taxon>Enterobacterales</taxon>
        <taxon>Yersiniaceae</taxon>
        <taxon>Serratia</taxon>
    </lineage>
</organism>
<dbReference type="Proteomes" id="UP000271603">
    <property type="component" value="Chromosome"/>
</dbReference>